<evidence type="ECO:0000256" key="8">
    <source>
        <dbReference type="ARBA" id="ARBA00023118"/>
    </source>
</evidence>
<accession>A0A0D6B866</accession>
<dbReference type="SUPFAM" id="SSF143430">
    <property type="entry name" value="TTP0101/SSO1404-like"/>
    <property type="match status" value="1"/>
</dbReference>
<evidence type="ECO:0000256" key="6">
    <source>
        <dbReference type="ARBA" id="ARBA00022801"/>
    </source>
</evidence>
<name>A0A0D6B866_RHOSU</name>
<dbReference type="Gene3D" id="3.30.70.240">
    <property type="match status" value="1"/>
</dbReference>
<dbReference type="InterPro" id="IPR021127">
    <property type="entry name" value="CRISPR_associated_Cas2"/>
</dbReference>
<dbReference type="GO" id="GO:0043571">
    <property type="term" value="P:maintenance of CRISPR repeat elements"/>
    <property type="evidence" value="ECO:0007669"/>
    <property type="project" value="UniProtKB-UniRule"/>
</dbReference>
<dbReference type="PANTHER" id="PTHR34405">
    <property type="entry name" value="CRISPR-ASSOCIATED ENDORIBONUCLEASE CAS2"/>
    <property type="match status" value="1"/>
</dbReference>
<keyword evidence="3 9" id="KW-0540">Nuclease</keyword>
<gene>
    <name evidence="9" type="primary">cas2</name>
    <name evidence="10" type="ORF">NHU_04167</name>
</gene>
<dbReference type="PATRIC" id="fig|35806.4.peg.4272"/>
<comment type="similarity">
    <text evidence="2 9">Belongs to the CRISPR-associated endoribonuclease Cas2 protein family.</text>
</comment>
<dbReference type="HAMAP" id="MF_01471">
    <property type="entry name" value="Cas2"/>
    <property type="match status" value="1"/>
</dbReference>
<protein>
    <recommendedName>
        <fullName evidence="9">CRISPR-associated endoribonuclease Cas2</fullName>
        <ecNumber evidence="9">3.1.-.-</ecNumber>
    </recommendedName>
</protein>
<reference evidence="10 11" key="1">
    <citation type="submission" date="2015-02" db="EMBL/GenBank/DDBJ databases">
        <title>Genome sequene of Rhodovulum sulfidophilum DSM 2351.</title>
        <authorList>
            <person name="Nagao N."/>
        </authorList>
    </citation>
    <scope>NUCLEOTIDE SEQUENCE [LARGE SCALE GENOMIC DNA]</scope>
    <source>
        <strain evidence="10 11">DSM 2351</strain>
    </source>
</reference>
<keyword evidence="7 9" id="KW-0460">Magnesium</keyword>
<keyword evidence="6 9" id="KW-0378">Hydrolase</keyword>
<evidence type="ECO:0000256" key="2">
    <source>
        <dbReference type="ARBA" id="ARBA00009959"/>
    </source>
</evidence>
<evidence type="ECO:0000256" key="7">
    <source>
        <dbReference type="ARBA" id="ARBA00022842"/>
    </source>
</evidence>
<dbReference type="Pfam" id="PF09827">
    <property type="entry name" value="CRISPR_Cas2"/>
    <property type="match status" value="1"/>
</dbReference>
<dbReference type="GO" id="GO:0046872">
    <property type="term" value="F:metal ion binding"/>
    <property type="evidence" value="ECO:0007669"/>
    <property type="project" value="UniProtKB-UniRule"/>
</dbReference>
<keyword evidence="5 9" id="KW-0255">Endonuclease</keyword>
<evidence type="ECO:0000256" key="3">
    <source>
        <dbReference type="ARBA" id="ARBA00022722"/>
    </source>
</evidence>
<dbReference type="EC" id="3.1.-.-" evidence="9"/>
<dbReference type="InterPro" id="IPR019199">
    <property type="entry name" value="Virulence_VapD/CRISPR_Cas2"/>
</dbReference>
<dbReference type="GO" id="GO:0051607">
    <property type="term" value="P:defense response to virus"/>
    <property type="evidence" value="ECO:0007669"/>
    <property type="project" value="UniProtKB-UniRule"/>
</dbReference>
<dbReference type="GO" id="GO:0004521">
    <property type="term" value="F:RNA endonuclease activity"/>
    <property type="evidence" value="ECO:0007669"/>
    <property type="project" value="InterPro"/>
</dbReference>
<evidence type="ECO:0000313" key="10">
    <source>
        <dbReference type="EMBL" id="BAQ71287.1"/>
    </source>
</evidence>
<dbReference type="NCBIfam" id="TIGR01573">
    <property type="entry name" value="cas2"/>
    <property type="match status" value="1"/>
</dbReference>
<keyword evidence="8 9" id="KW-0051">Antiviral defense</keyword>
<dbReference type="EMBL" id="AP014800">
    <property type="protein sequence ID" value="BAQ71287.1"/>
    <property type="molecule type" value="Genomic_DNA"/>
</dbReference>
<feature type="binding site" evidence="9">
    <location>
        <position position="12"/>
    </location>
    <ligand>
        <name>Mg(2+)</name>
        <dbReference type="ChEBI" id="CHEBI:18420"/>
        <note>catalytic</note>
    </ligand>
</feature>
<comment type="cofactor">
    <cofactor evidence="1 9">
        <name>Mg(2+)</name>
        <dbReference type="ChEBI" id="CHEBI:18420"/>
    </cofactor>
</comment>
<dbReference type="KEGG" id="rsu:NHU_04167"/>
<comment type="subunit">
    <text evidence="9">Homodimer, forms a heterotetramer with a Cas1 homodimer.</text>
</comment>
<dbReference type="PANTHER" id="PTHR34405:SF3">
    <property type="entry name" value="CRISPR-ASSOCIATED ENDORIBONUCLEASE CAS2 3"/>
    <property type="match status" value="1"/>
</dbReference>
<organism evidence="10 11">
    <name type="scientific">Rhodovulum sulfidophilum</name>
    <name type="common">Rhodobacter sulfidophilus</name>
    <dbReference type="NCBI Taxonomy" id="35806"/>
    <lineage>
        <taxon>Bacteria</taxon>
        <taxon>Pseudomonadati</taxon>
        <taxon>Pseudomonadota</taxon>
        <taxon>Alphaproteobacteria</taxon>
        <taxon>Rhodobacterales</taxon>
        <taxon>Paracoccaceae</taxon>
        <taxon>Rhodovulum</taxon>
    </lineage>
</organism>
<comment type="function">
    <text evidence="9">CRISPR (clustered regularly interspaced short palindromic repeat), is an adaptive immune system that provides protection against mobile genetic elements (viruses, transposable elements and conjugative plasmids). CRISPR clusters contain sequences complementary to antecedent mobile elements and target invading nucleic acids. CRISPR clusters are transcribed and processed into CRISPR RNA (crRNA). Functions as a ssRNA-specific endoribonuclease. Involved in the integration of spacer DNA into the CRISPR cassette.</text>
</comment>
<dbReference type="GO" id="GO:0016787">
    <property type="term" value="F:hydrolase activity"/>
    <property type="evidence" value="ECO:0007669"/>
    <property type="project" value="UniProtKB-KW"/>
</dbReference>
<evidence type="ECO:0000313" key="11">
    <source>
        <dbReference type="Proteomes" id="UP000064912"/>
    </source>
</evidence>
<keyword evidence="4 9" id="KW-0479">Metal-binding</keyword>
<dbReference type="AlphaFoldDB" id="A0A0D6B866"/>
<proteinExistence type="inferred from homology"/>
<sequence>MRGEMLMVFTYDVSQSKRRRKVAGLLEAAATRVQYSVFEARMSRPRADALAQRIAAHLDRGDSLRVYAIGADGLSRSRVYGDSVPFEPQEGYWIA</sequence>
<dbReference type="Proteomes" id="UP000064912">
    <property type="component" value="Chromosome"/>
</dbReference>
<evidence type="ECO:0000256" key="5">
    <source>
        <dbReference type="ARBA" id="ARBA00022759"/>
    </source>
</evidence>
<evidence type="ECO:0000256" key="1">
    <source>
        <dbReference type="ARBA" id="ARBA00001946"/>
    </source>
</evidence>
<evidence type="ECO:0000256" key="9">
    <source>
        <dbReference type="HAMAP-Rule" id="MF_01471"/>
    </source>
</evidence>
<dbReference type="CDD" id="cd09725">
    <property type="entry name" value="Cas2_I_II_III"/>
    <property type="match status" value="1"/>
</dbReference>
<evidence type="ECO:0000256" key="4">
    <source>
        <dbReference type="ARBA" id="ARBA00022723"/>
    </source>
</evidence>